<dbReference type="Proteomes" id="UP001234178">
    <property type="component" value="Unassembled WGS sequence"/>
</dbReference>
<comment type="caution">
    <text evidence="1">The sequence shown here is derived from an EMBL/GenBank/DDBJ whole genome shotgun (WGS) entry which is preliminary data.</text>
</comment>
<protein>
    <submittedName>
        <fullName evidence="1">Uncharacterized protein</fullName>
    </submittedName>
</protein>
<proteinExistence type="predicted"/>
<accession>A0ABQ9YZX4</accession>
<dbReference type="EMBL" id="JAOYFB010000002">
    <property type="protein sequence ID" value="KAK4006146.1"/>
    <property type="molecule type" value="Genomic_DNA"/>
</dbReference>
<keyword evidence="2" id="KW-1185">Reference proteome</keyword>
<evidence type="ECO:0000313" key="2">
    <source>
        <dbReference type="Proteomes" id="UP001234178"/>
    </source>
</evidence>
<organism evidence="1 2">
    <name type="scientific">Daphnia magna</name>
    <dbReference type="NCBI Taxonomy" id="35525"/>
    <lineage>
        <taxon>Eukaryota</taxon>
        <taxon>Metazoa</taxon>
        <taxon>Ecdysozoa</taxon>
        <taxon>Arthropoda</taxon>
        <taxon>Crustacea</taxon>
        <taxon>Branchiopoda</taxon>
        <taxon>Diplostraca</taxon>
        <taxon>Cladocera</taxon>
        <taxon>Anomopoda</taxon>
        <taxon>Daphniidae</taxon>
        <taxon>Daphnia</taxon>
    </lineage>
</organism>
<gene>
    <name evidence="1" type="ORF">OUZ56_011301</name>
</gene>
<name>A0ABQ9YZX4_9CRUS</name>
<reference evidence="1 2" key="1">
    <citation type="journal article" date="2023" name="Nucleic Acids Res.">
        <title>The hologenome of Daphnia magna reveals possible DNA methylation and microbiome-mediated evolution of the host genome.</title>
        <authorList>
            <person name="Chaturvedi A."/>
            <person name="Li X."/>
            <person name="Dhandapani V."/>
            <person name="Marshall H."/>
            <person name="Kissane S."/>
            <person name="Cuenca-Cambronero M."/>
            <person name="Asole G."/>
            <person name="Calvet F."/>
            <person name="Ruiz-Romero M."/>
            <person name="Marangio P."/>
            <person name="Guigo R."/>
            <person name="Rago D."/>
            <person name="Mirbahai L."/>
            <person name="Eastwood N."/>
            <person name="Colbourne J.K."/>
            <person name="Zhou J."/>
            <person name="Mallon E."/>
            <person name="Orsini L."/>
        </authorList>
    </citation>
    <scope>NUCLEOTIDE SEQUENCE [LARGE SCALE GENOMIC DNA]</scope>
    <source>
        <strain evidence="1">LRV0_1</strain>
    </source>
</reference>
<sequence>MTFTLQRDGDCLLGPKHYLDCSNSSAADTIIDSFINSPSSQDSVQDYLNISAADTSIDSFLNSPLSHDYVQDYFNISAADKTIIALFNN</sequence>
<evidence type="ECO:0000313" key="1">
    <source>
        <dbReference type="EMBL" id="KAK4006146.1"/>
    </source>
</evidence>